<feature type="coiled-coil region" evidence="1">
    <location>
        <begin position="3"/>
        <end position="31"/>
    </location>
</feature>
<dbReference type="Proteomes" id="UP000265520">
    <property type="component" value="Unassembled WGS sequence"/>
</dbReference>
<comment type="caution">
    <text evidence="2">The sequence shown here is derived from an EMBL/GenBank/DDBJ whole genome shotgun (WGS) entry which is preliminary data.</text>
</comment>
<organism evidence="2 3">
    <name type="scientific">Trifolium medium</name>
    <dbReference type="NCBI Taxonomy" id="97028"/>
    <lineage>
        <taxon>Eukaryota</taxon>
        <taxon>Viridiplantae</taxon>
        <taxon>Streptophyta</taxon>
        <taxon>Embryophyta</taxon>
        <taxon>Tracheophyta</taxon>
        <taxon>Spermatophyta</taxon>
        <taxon>Magnoliopsida</taxon>
        <taxon>eudicotyledons</taxon>
        <taxon>Gunneridae</taxon>
        <taxon>Pentapetalae</taxon>
        <taxon>rosids</taxon>
        <taxon>fabids</taxon>
        <taxon>Fabales</taxon>
        <taxon>Fabaceae</taxon>
        <taxon>Papilionoideae</taxon>
        <taxon>50 kb inversion clade</taxon>
        <taxon>NPAAA clade</taxon>
        <taxon>Hologalegina</taxon>
        <taxon>IRL clade</taxon>
        <taxon>Trifolieae</taxon>
        <taxon>Trifolium</taxon>
    </lineage>
</organism>
<reference evidence="2 3" key="1">
    <citation type="journal article" date="2018" name="Front. Plant Sci.">
        <title>Red Clover (Trifolium pratense) and Zigzag Clover (T. medium) - A Picture of Genomic Similarities and Differences.</title>
        <authorList>
            <person name="Dluhosova J."/>
            <person name="Istvanek J."/>
            <person name="Nedelnik J."/>
            <person name="Repkova J."/>
        </authorList>
    </citation>
    <scope>NUCLEOTIDE SEQUENCE [LARGE SCALE GENOMIC DNA]</scope>
    <source>
        <strain evidence="3">cv. 10/8</strain>
        <tissue evidence="2">Leaf</tissue>
    </source>
</reference>
<keyword evidence="3" id="KW-1185">Reference proteome</keyword>
<protein>
    <submittedName>
        <fullName evidence="2">Uncharacterized protein</fullName>
    </submittedName>
</protein>
<keyword evidence="1" id="KW-0175">Coiled coil</keyword>
<proteinExistence type="predicted"/>
<accession>A0A392VAU0</accession>
<evidence type="ECO:0000313" key="2">
    <source>
        <dbReference type="EMBL" id="MCI84533.1"/>
    </source>
</evidence>
<evidence type="ECO:0000256" key="1">
    <source>
        <dbReference type="SAM" id="Coils"/>
    </source>
</evidence>
<dbReference type="EMBL" id="LXQA011093210">
    <property type="protein sequence ID" value="MCI84533.1"/>
    <property type="molecule type" value="Genomic_DNA"/>
</dbReference>
<sequence>MLVDKARNEIRKELEELRLKAEAKITNKNKE</sequence>
<feature type="non-terminal residue" evidence="2">
    <location>
        <position position="31"/>
    </location>
</feature>
<evidence type="ECO:0000313" key="3">
    <source>
        <dbReference type="Proteomes" id="UP000265520"/>
    </source>
</evidence>
<dbReference type="AlphaFoldDB" id="A0A392VAU0"/>
<name>A0A392VAU0_9FABA</name>